<dbReference type="InterPro" id="IPR037257">
    <property type="entry name" value="T2SS_E_N_sf"/>
</dbReference>
<reference evidence="5 6" key="1">
    <citation type="submission" date="2016-10" db="EMBL/GenBank/DDBJ databases">
        <authorList>
            <person name="Varghese N."/>
            <person name="Submissions S."/>
        </authorList>
    </citation>
    <scope>NUCLEOTIDE SEQUENCE [LARGE SCALE GENOMIC DNA]</scope>
    <source>
        <strain evidence="5 6">WG10</strain>
    </source>
</reference>
<dbReference type="RefSeq" id="WP_073155897.1">
    <property type="nucleotide sequence ID" value="NZ_FMYT01000001.1"/>
</dbReference>
<dbReference type="Proteomes" id="UP000324896">
    <property type="component" value="Unassembled WGS sequence"/>
</dbReference>
<evidence type="ECO:0000256" key="1">
    <source>
        <dbReference type="ARBA" id="ARBA00006611"/>
    </source>
</evidence>
<dbReference type="OrthoDB" id="9808272at2"/>
<evidence type="ECO:0000313" key="5">
    <source>
        <dbReference type="EMBL" id="SDB98448.1"/>
    </source>
</evidence>
<feature type="domain" description="Bacterial type II secretion system protein E" evidence="4">
    <location>
        <begin position="381"/>
        <end position="395"/>
    </location>
</feature>
<dbReference type="PANTHER" id="PTHR30258:SF1">
    <property type="entry name" value="PROTEIN TRANSPORT PROTEIN HOFB HOMOLOG"/>
    <property type="match status" value="1"/>
</dbReference>
<gene>
    <name evidence="5" type="ORF">SAMN04488597_101177</name>
</gene>
<dbReference type="SUPFAM" id="SSF160246">
    <property type="entry name" value="EspE N-terminal domain-like"/>
    <property type="match status" value="1"/>
</dbReference>
<dbReference type="Gene3D" id="3.30.450.90">
    <property type="match status" value="1"/>
</dbReference>
<keyword evidence="2" id="KW-0547">Nucleotide-binding</keyword>
<name>A0A1G6HWC8_9FIRM</name>
<proteinExistence type="inferred from homology"/>
<dbReference type="EMBL" id="FMYT01000001">
    <property type="protein sequence ID" value="SDB98448.1"/>
    <property type="molecule type" value="Genomic_DNA"/>
</dbReference>
<dbReference type="Pfam" id="PF00437">
    <property type="entry name" value="T2SSE"/>
    <property type="match status" value="1"/>
</dbReference>
<dbReference type="AlphaFoldDB" id="A0A1G6HWC8"/>
<dbReference type="GO" id="GO:0005886">
    <property type="term" value="C:plasma membrane"/>
    <property type="evidence" value="ECO:0007669"/>
    <property type="project" value="TreeGrafter"/>
</dbReference>
<dbReference type="PROSITE" id="PS00662">
    <property type="entry name" value="T2SP_E"/>
    <property type="match status" value="1"/>
</dbReference>
<evidence type="ECO:0000256" key="2">
    <source>
        <dbReference type="ARBA" id="ARBA00022741"/>
    </source>
</evidence>
<dbReference type="InterPro" id="IPR001482">
    <property type="entry name" value="T2SS/T4SS_dom"/>
</dbReference>
<dbReference type="SUPFAM" id="SSF52540">
    <property type="entry name" value="P-loop containing nucleoside triphosphate hydrolases"/>
    <property type="match status" value="1"/>
</dbReference>
<dbReference type="InterPro" id="IPR027417">
    <property type="entry name" value="P-loop_NTPase"/>
</dbReference>
<dbReference type="Gene3D" id="3.40.50.300">
    <property type="entry name" value="P-loop containing nucleotide triphosphate hydrolases"/>
    <property type="match status" value="1"/>
</dbReference>
<sequence>MSLKGKKRIGDLLLEYNYITQKQLENALEAQKEMDMRLGQVLIELGYISEEELTDALEIQLNIPRVKLNNYLLNTHLSQYVSENIARRHHAVPYEIEGETLKVAIQDPTDLVAIENIEVNSGMKVEIAIATQSEIMRAINQIYSLVDSDTTEIFDSLDQYNEINSEPEIDQLRQMVEDAPIVRLTNLIITQAIQKEASDIHIEPLKNTLRVRYRVDGILHEELTVPKHSQAALISRLKIIADLDITKRRIPQDGRVQMTFKSMQIDMRVSTLPTLHGEKVVIRILNRDDSLLDIEKLGFRKDNRERFNRLIKKPYGILLATGPTGSGKSTTLFAALNKINSPTKNIVTIEDPIEYQLEGINQVQANPKAGLTFAKTLRSILRQDPDIVMVGEIRDEETAEIAIRAALTGHLVLSTLHTNDAPSAITRLLDMGIPGYLVASTVIGVVAQRLVRRLCPDCREEYIPGAEERKFLNDDVEILWRPSGNACDKCTDGYKGRIAIHEIIEINTEMENMIAEGATEPEIERYARKNGMASLLADGKEKLKTGITSYQELVSVIH</sequence>
<dbReference type="GO" id="GO:0016887">
    <property type="term" value="F:ATP hydrolysis activity"/>
    <property type="evidence" value="ECO:0007669"/>
    <property type="project" value="TreeGrafter"/>
</dbReference>
<dbReference type="PANTHER" id="PTHR30258">
    <property type="entry name" value="TYPE II SECRETION SYSTEM PROTEIN GSPE-RELATED"/>
    <property type="match status" value="1"/>
</dbReference>
<evidence type="ECO:0000256" key="3">
    <source>
        <dbReference type="ARBA" id="ARBA00022840"/>
    </source>
</evidence>
<dbReference type="InterPro" id="IPR007831">
    <property type="entry name" value="T2SS_GspE_N"/>
</dbReference>
<dbReference type="Pfam" id="PF05157">
    <property type="entry name" value="MshEN"/>
    <property type="match status" value="1"/>
</dbReference>
<organism evidence="5 6">
    <name type="scientific">Halanaerobium congolense</name>
    <dbReference type="NCBI Taxonomy" id="54121"/>
    <lineage>
        <taxon>Bacteria</taxon>
        <taxon>Bacillati</taxon>
        <taxon>Bacillota</taxon>
        <taxon>Clostridia</taxon>
        <taxon>Halanaerobiales</taxon>
        <taxon>Halanaerobiaceae</taxon>
        <taxon>Halanaerobium</taxon>
    </lineage>
</organism>
<dbReference type="FunFam" id="3.30.450.90:FF:000001">
    <property type="entry name" value="Type II secretion system ATPase GspE"/>
    <property type="match status" value="1"/>
</dbReference>
<dbReference type="Gene3D" id="3.30.300.160">
    <property type="entry name" value="Type II secretion system, protein E, N-terminal domain"/>
    <property type="match status" value="1"/>
</dbReference>
<evidence type="ECO:0000313" key="6">
    <source>
        <dbReference type="Proteomes" id="UP000324896"/>
    </source>
</evidence>
<protein>
    <submittedName>
        <fullName evidence="5">Type IV pilus assembly protein PilB</fullName>
    </submittedName>
</protein>
<comment type="similarity">
    <text evidence="1">Belongs to the GSP E family.</text>
</comment>
<dbReference type="FunFam" id="3.40.50.300:FF:000398">
    <property type="entry name" value="Type IV pilus assembly ATPase PilB"/>
    <property type="match status" value="1"/>
</dbReference>
<dbReference type="GO" id="GO:0005524">
    <property type="term" value="F:ATP binding"/>
    <property type="evidence" value="ECO:0007669"/>
    <property type="project" value="UniProtKB-KW"/>
</dbReference>
<dbReference type="CDD" id="cd01129">
    <property type="entry name" value="PulE-GspE-like"/>
    <property type="match status" value="1"/>
</dbReference>
<accession>A0A1G6HWC8</accession>
<keyword evidence="3" id="KW-0067">ATP-binding</keyword>
<evidence type="ECO:0000259" key="4">
    <source>
        <dbReference type="PROSITE" id="PS00662"/>
    </source>
</evidence>
<dbReference type="FunFam" id="3.30.300.160:FF:000002">
    <property type="entry name" value="Type II secretion system protein E"/>
    <property type="match status" value="1"/>
</dbReference>